<dbReference type="InterPro" id="IPR011990">
    <property type="entry name" value="TPR-like_helical_dom_sf"/>
</dbReference>
<evidence type="ECO:0000313" key="1">
    <source>
        <dbReference type="EMBL" id="TKJ43430.1"/>
    </source>
</evidence>
<name>A0A532V8A2_UNCT6</name>
<organism evidence="1 2">
    <name type="scientific">candidate division TA06 bacterium B3_TA06</name>
    <dbReference type="NCBI Taxonomy" id="2012487"/>
    <lineage>
        <taxon>Bacteria</taxon>
        <taxon>Bacteria division TA06</taxon>
    </lineage>
</organism>
<dbReference type="SUPFAM" id="SSF48452">
    <property type="entry name" value="TPR-like"/>
    <property type="match status" value="1"/>
</dbReference>
<dbReference type="EMBL" id="NJBO01000004">
    <property type="protein sequence ID" value="TKJ43430.1"/>
    <property type="molecule type" value="Genomic_DNA"/>
</dbReference>
<reference evidence="1 2" key="1">
    <citation type="submission" date="2017-06" db="EMBL/GenBank/DDBJ databases">
        <title>Novel microbial phyla capable of carbon fixation and sulfur reduction in deep-sea sediments.</title>
        <authorList>
            <person name="Huang J."/>
            <person name="Baker B."/>
            <person name="Wang Y."/>
        </authorList>
    </citation>
    <scope>NUCLEOTIDE SEQUENCE [LARGE SCALE GENOMIC DNA]</scope>
    <source>
        <strain evidence="1">B3_TA06</strain>
    </source>
</reference>
<gene>
    <name evidence="1" type="ORF">CEE36_03600</name>
</gene>
<dbReference type="Gene3D" id="1.25.40.10">
    <property type="entry name" value="Tetratricopeptide repeat domain"/>
    <property type="match status" value="1"/>
</dbReference>
<sequence>MRPTVEPPRVEILLDSLLAKGDPERGLIRFVEDSLHSPEERLQAATLLAALHNRREEPARALLALFYISRELDTTWTPAQALIAAEAYYRLGHRDWAKTWLDRIPYTHPLTEVVQVLRVYGILENMADPDSLVEVRSRFERALERYYDPMALMLSLHGLGLCYLAKGTAAACDTAAAYLSFAMDDTAAAYLSFALKEYRESAGRLPLVERLTPYSLYWTAIAASRRGDGWAALAAWEEILYEYPETIFWEEGAVQYAALQLKRGKTDSVRWATNLLLERTTDPHRVLEGRLLAASVFAYEEHYDSAAVAFASLSRALAIGDTLRVLSHAGMTGSLLRYSRGIPEPDSIPVCLARLELSGYNPLAIAEINSEIAERFLIQRRIEEADSFFERGLRYYPNPVIETRARLALAYISLARGKYSSSITHYEWVLEFVDRYGISFEGLADVQLSLGLAYLQRSRSSPQNRNDDLQRARLSFREALALDPAGEAGDAARRQLKEID</sequence>
<dbReference type="AlphaFoldDB" id="A0A532V8A2"/>
<proteinExistence type="predicted"/>
<comment type="caution">
    <text evidence="1">The sequence shown here is derived from an EMBL/GenBank/DDBJ whole genome shotgun (WGS) entry which is preliminary data.</text>
</comment>
<evidence type="ECO:0000313" key="2">
    <source>
        <dbReference type="Proteomes" id="UP000317778"/>
    </source>
</evidence>
<protein>
    <submittedName>
        <fullName evidence="1">Uncharacterized protein</fullName>
    </submittedName>
</protein>
<dbReference type="Proteomes" id="UP000317778">
    <property type="component" value="Unassembled WGS sequence"/>
</dbReference>
<accession>A0A532V8A2</accession>